<dbReference type="InterPro" id="IPR016167">
    <property type="entry name" value="FAD-bd_PCMH_sub1"/>
</dbReference>
<dbReference type="InterPro" id="IPR036318">
    <property type="entry name" value="FAD-bd_PCMH-like_sf"/>
</dbReference>
<dbReference type="InterPro" id="IPR006094">
    <property type="entry name" value="Oxid_FAD_bind_N"/>
</dbReference>
<comment type="cofactor">
    <cofactor evidence="1">
        <name>FAD</name>
        <dbReference type="ChEBI" id="CHEBI:57692"/>
    </cofactor>
</comment>
<gene>
    <name evidence="6" type="ORF">LZC95_04410</name>
</gene>
<evidence type="ECO:0000313" key="6">
    <source>
        <dbReference type="EMBL" id="WXA96082.1"/>
    </source>
</evidence>
<dbReference type="RefSeq" id="WP_394846694.1">
    <property type="nucleotide sequence ID" value="NZ_CP089982.1"/>
</dbReference>
<keyword evidence="2" id="KW-0285">Flavoprotein</keyword>
<protein>
    <submittedName>
        <fullName evidence="6">FAD-binding protein</fullName>
    </submittedName>
</protein>
<dbReference type="PANTHER" id="PTHR42934">
    <property type="entry name" value="GLYCOLATE OXIDASE SUBUNIT GLCD"/>
    <property type="match status" value="1"/>
</dbReference>
<dbReference type="Pfam" id="PF01565">
    <property type="entry name" value="FAD_binding_4"/>
    <property type="match status" value="1"/>
</dbReference>
<dbReference type="InterPro" id="IPR016164">
    <property type="entry name" value="FAD-linked_Oxase-like_C"/>
</dbReference>
<dbReference type="Pfam" id="PF02913">
    <property type="entry name" value="FAD-oxidase_C"/>
    <property type="match status" value="1"/>
</dbReference>
<dbReference type="SUPFAM" id="SSF55103">
    <property type="entry name" value="FAD-linked oxidases, C-terminal domain"/>
    <property type="match status" value="1"/>
</dbReference>
<evidence type="ECO:0000256" key="4">
    <source>
        <dbReference type="ARBA" id="ARBA00023002"/>
    </source>
</evidence>
<keyword evidence="7" id="KW-1185">Reference proteome</keyword>
<dbReference type="Gene3D" id="3.30.70.2740">
    <property type="match status" value="1"/>
</dbReference>
<name>A0ABZ2KEZ5_9BACT</name>
<evidence type="ECO:0000259" key="5">
    <source>
        <dbReference type="PROSITE" id="PS51387"/>
    </source>
</evidence>
<dbReference type="PROSITE" id="PS51387">
    <property type="entry name" value="FAD_PCMH"/>
    <property type="match status" value="1"/>
</dbReference>
<dbReference type="Gene3D" id="3.30.70.2190">
    <property type="match status" value="1"/>
</dbReference>
<reference evidence="6 7" key="1">
    <citation type="submission" date="2021-12" db="EMBL/GenBank/DDBJ databases">
        <title>Discovery of the Pendulisporaceae a myxobacterial family with distinct sporulation behavior and unique specialized metabolism.</title>
        <authorList>
            <person name="Garcia R."/>
            <person name="Popoff A."/>
            <person name="Bader C.D."/>
            <person name="Loehr J."/>
            <person name="Walesch S."/>
            <person name="Walt C."/>
            <person name="Boldt J."/>
            <person name="Bunk B."/>
            <person name="Haeckl F.J.F.P.J."/>
            <person name="Gunesch A.P."/>
            <person name="Birkelbach J."/>
            <person name="Nuebel U."/>
            <person name="Pietschmann T."/>
            <person name="Bach T."/>
            <person name="Mueller R."/>
        </authorList>
    </citation>
    <scope>NUCLEOTIDE SEQUENCE [LARGE SCALE GENOMIC DNA]</scope>
    <source>
        <strain evidence="6 7">MSr12523</strain>
    </source>
</reference>
<evidence type="ECO:0000313" key="7">
    <source>
        <dbReference type="Proteomes" id="UP001379533"/>
    </source>
</evidence>
<evidence type="ECO:0000256" key="2">
    <source>
        <dbReference type="ARBA" id="ARBA00022630"/>
    </source>
</evidence>
<feature type="domain" description="FAD-binding PCMH-type" evidence="5">
    <location>
        <begin position="49"/>
        <end position="228"/>
    </location>
</feature>
<dbReference type="InterPro" id="IPR016166">
    <property type="entry name" value="FAD-bd_PCMH"/>
</dbReference>
<dbReference type="SUPFAM" id="SSF56176">
    <property type="entry name" value="FAD-binding/transporter-associated domain-like"/>
    <property type="match status" value="1"/>
</dbReference>
<proteinExistence type="predicted"/>
<dbReference type="Gene3D" id="1.10.45.10">
    <property type="entry name" value="Vanillyl-alcohol Oxidase, Chain A, domain 4"/>
    <property type="match status" value="1"/>
</dbReference>
<keyword evidence="4" id="KW-0560">Oxidoreductase</keyword>
<evidence type="ECO:0000256" key="3">
    <source>
        <dbReference type="ARBA" id="ARBA00022827"/>
    </source>
</evidence>
<accession>A0ABZ2KEZ5</accession>
<dbReference type="Proteomes" id="UP001379533">
    <property type="component" value="Chromosome"/>
</dbReference>
<dbReference type="InterPro" id="IPR016171">
    <property type="entry name" value="Vanillyl_alc_oxidase_C-sub2"/>
</dbReference>
<organism evidence="6 7">
    <name type="scientific">Pendulispora brunnea</name>
    <dbReference type="NCBI Taxonomy" id="2905690"/>
    <lineage>
        <taxon>Bacteria</taxon>
        <taxon>Pseudomonadati</taxon>
        <taxon>Myxococcota</taxon>
        <taxon>Myxococcia</taxon>
        <taxon>Myxococcales</taxon>
        <taxon>Sorangiineae</taxon>
        <taxon>Pendulisporaceae</taxon>
        <taxon>Pendulispora</taxon>
    </lineage>
</organism>
<dbReference type="EMBL" id="CP089982">
    <property type="protein sequence ID" value="WXA96082.1"/>
    <property type="molecule type" value="Genomic_DNA"/>
</dbReference>
<sequence>MLIALPKLPLPSPESITRALLELGRALGDSKVLTGDACENYARDESEATGLVPAAVVLAANAEDVRRTLEIAESTGVAVTPRAGGTGRTGGAVPVVGGIVLATDAMKQVKEINAKDLLAVVEPGIVTGDFHAMVEREGFFYPPDPNSLGSCCIGGNVAENAGGPRAFKYGVTREYVLGLEAVLMGGRVVRTGKRTVKGVTGYDVTSLLVGSEGTLGVFTEITLRLVPKPPEVATVLALFDDVRHAGAAVSALVAHGLVPRCLEMLDSATLDAVRAQKVAIDPRAHAMLLIEVDGESATIATLLEKIADVLGRGEGLIDLLAAQDPSQRARLWEARRMLSPATRKLAKYKLSEDIVVPRSRIAELLDGVDEIGARTKVRYLTYGHAGDGNFHVNFLWNDDAERVAVDQAIEALMRLTISLGGTLTGEHGIGLAKAAYMPLEQSEDLMALQRDIKRVFDPKQLLNPGKIFPVRPGHGAC</sequence>
<dbReference type="InterPro" id="IPR016169">
    <property type="entry name" value="FAD-bd_PCMH_sub2"/>
</dbReference>
<dbReference type="Gene3D" id="3.30.465.10">
    <property type="match status" value="1"/>
</dbReference>
<keyword evidence="3" id="KW-0274">FAD</keyword>
<dbReference type="InterPro" id="IPR004113">
    <property type="entry name" value="FAD-bd_oxidored_4_C"/>
</dbReference>
<dbReference type="PANTHER" id="PTHR42934:SF1">
    <property type="entry name" value="GLYCOLATE OXIDASE SUBUNIT GLCD"/>
    <property type="match status" value="1"/>
</dbReference>
<dbReference type="Gene3D" id="3.30.43.10">
    <property type="entry name" value="Uridine Diphospho-n-acetylenolpyruvylglucosamine Reductase, domain 2"/>
    <property type="match status" value="1"/>
</dbReference>
<evidence type="ECO:0000256" key="1">
    <source>
        <dbReference type="ARBA" id="ARBA00001974"/>
    </source>
</evidence>
<dbReference type="InterPro" id="IPR051914">
    <property type="entry name" value="FAD-linked_OxidoTrans_Type4"/>
</dbReference>